<comment type="pathway">
    <text evidence="1 8">Cofactor biosynthesis; ubiquinone biosynthesis.</text>
</comment>
<evidence type="ECO:0000256" key="3">
    <source>
        <dbReference type="ARBA" id="ARBA00022723"/>
    </source>
</evidence>
<keyword evidence="7 8" id="KW-0472">Membrane</keyword>
<comment type="subcellular location">
    <subcellularLocation>
        <location evidence="8">Mitochondrion inner membrane</location>
        <topology evidence="8">Peripheral membrane protein</topology>
        <orientation evidence="8">Matrix side</orientation>
    </subcellularLocation>
</comment>
<dbReference type="GO" id="GO:2000377">
    <property type="term" value="P:regulation of reactive oxygen species metabolic process"/>
    <property type="evidence" value="ECO:0007669"/>
    <property type="project" value="TreeGrafter"/>
</dbReference>
<accession>A0A5A9NV51</accession>
<dbReference type="GO" id="GO:0008682">
    <property type="term" value="F:3-demethoxyubiquinol 3-hydroxylase activity"/>
    <property type="evidence" value="ECO:0007669"/>
    <property type="project" value="UniProtKB-EC"/>
</dbReference>
<keyword evidence="9" id="KW-0830">Ubiquinone</keyword>
<feature type="binding site" evidence="8">
    <location>
        <position position="174"/>
    </location>
    <ligand>
        <name>Fe cation</name>
        <dbReference type="ChEBI" id="CHEBI:24875"/>
        <label>1</label>
    </ligand>
</feature>
<dbReference type="GO" id="GO:0031314">
    <property type="term" value="C:extrinsic component of mitochondrial inner membrane"/>
    <property type="evidence" value="ECO:0007669"/>
    <property type="project" value="UniProtKB-UniRule"/>
</dbReference>
<dbReference type="GO" id="GO:0010468">
    <property type="term" value="P:regulation of gene expression"/>
    <property type="evidence" value="ECO:0007669"/>
    <property type="project" value="TreeGrafter"/>
</dbReference>
<dbReference type="CDD" id="cd01042">
    <property type="entry name" value="DMQH"/>
    <property type="match status" value="1"/>
</dbReference>
<comment type="catalytic activity">
    <reaction evidence="8">
        <text>a 5-methoxy-2-methyl-3-(all-trans-polyprenyl)benzene-1,4-diol + AH2 + O2 = a 3-demethylubiquinol + A + H2O</text>
        <dbReference type="Rhea" id="RHEA:50908"/>
        <dbReference type="Rhea" id="RHEA-COMP:10859"/>
        <dbReference type="Rhea" id="RHEA-COMP:10914"/>
        <dbReference type="ChEBI" id="CHEBI:13193"/>
        <dbReference type="ChEBI" id="CHEBI:15377"/>
        <dbReference type="ChEBI" id="CHEBI:15379"/>
        <dbReference type="ChEBI" id="CHEBI:17499"/>
        <dbReference type="ChEBI" id="CHEBI:84167"/>
        <dbReference type="ChEBI" id="CHEBI:84422"/>
        <dbReference type="EC" id="1.14.99.60"/>
    </reaction>
</comment>
<dbReference type="OrthoDB" id="275371at2759"/>
<comment type="subunit">
    <text evidence="8">Component of a multi-subunit COQ enzyme complex, composed of at least COQ3, COQ4, COQ5, COQ6, COQ7 and COQ9. Interacts with ADCK4 and COQ6. Interacts with COQ9.</text>
</comment>
<comment type="similarity">
    <text evidence="8">Belongs to the COQ7 family.</text>
</comment>
<comment type="caution">
    <text evidence="9">The sequence shown here is derived from an EMBL/GenBank/DDBJ whole genome shotgun (WGS) entry which is preliminary data.</text>
</comment>
<sequence length="213" mass="24141">MQRVTGTAFRHARNCVYVNGVNGSVLSRRYSVLPPARDEEEKAMLDRMLRVDHAGEYGANRIYAGQMAILGRTQTGPLIQHMWDQEKKHLEKFNTILGEERVRPTLLLPLWNISGFLLGACSALLGKEGAMACTVAVEESISEHYNSQIRALMEVDPERYTELLQIIKEFRDDEMEHHDTGLEHDAESVPGYFFLKTFIQAGCKAAIFISQRV</sequence>
<organism evidence="9 10">
    <name type="scientific">Triplophysa tibetana</name>
    <dbReference type="NCBI Taxonomy" id="1572043"/>
    <lineage>
        <taxon>Eukaryota</taxon>
        <taxon>Metazoa</taxon>
        <taxon>Chordata</taxon>
        <taxon>Craniata</taxon>
        <taxon>Vertebrata</taxon>
        <taxon>Euteleostomi</taxon>
        <taxon>Actinopterygii</taxon>
        <taxon>Neopterygii</taxon>
        <taxon>Teleostei</taxon>
        <taxon>Ostariophysi</taxon>
        <taxon>Cypriniformes</taxon>
        <taxon>Nemacheilidae</taxon>
        <taxon>Triplophysa</taxon>
    </lineage>
</organism>
<dbReference type="AlphaFoldDB" id="A0A5A9NV51"/>
<dbReference type="Proteomes" id="UP000324632">
    <property type="component" value="Chromosome 13"/>
</dbReference>
<dbReference type="GO" id="GO:0016709">
    <property type="term" value="F:oxidoreductase activity, acting on paired donors, with incorporation or reduction of molecular oxygen, NAD(P)H as one donor, and incorporation of one atom of oxygen"/>
    <property type="evidence" value="ECO:0007669"/>
    <property type="project" value="UniProtKB-UniRule"/>
</dbReference>
<dbReference type="PANTHER" id="PTHR11237">
    <property type="entry name" value="COENZYME Q10 BIOSYNTHESIS PROTEIN 7"/>
    <property type="match status" value="1"/>
</dbReference>
<evidence type="ECO:0000256" key="7">
    <source>
        <dbReference type="ARBA" id="ARBA00023136"/>
    </source>
</evidence>
<feature type="binding site" evidence="8">
    <location>
        <position position="86"/>
    </location>
    <ligand>
        <name>Fe cation</name>
        <dbReference type="ChEBI" id="CHEBI:24875"/>
        <label>1</label>
    </ligand>
</feature>
<evidence type="ECO:0000256" key="6">
    <source>
        <dbReference type="ARBA" id="ARBA00023033"/>
    </source>
</evidence>
<evidence type="ECO:0000256" key="2">
    <source>
        <dbReference type="ARBA" id="ARBA00022688"/>
    </source>
</evidence>
<gene>
    <name evidence="8" type="primary">COQ7</name>
    <name evidence="9" type="ORF">E1301_Tti020054</name>
</gene>
<name>A0A5A9NV51_9TELE</name>
<feature type="binding site" evidence="8">
    <location>
        <position position="174"/>
    </location>
    <ligand>
        <name>Fe cation</name>
        <dbReference type="ChEBI" id="CHEBI:24875"/>
        <label>2</label>
    </ligand>
</feature>
<dbReference type="EMBL" id="SOYY01000013">
    <property type="protein sequence ID" value="KAA0713418.1"/>
    <property type="molecule type" value="Genomic_DNA"/>
</dbReference>
<keyword evidence="5 8" id="KW-0408">Iron</keyword>
<keyword evidence="10" id="KW-1185">Reference proteome</keyword>
<keyword evidence="8" id="KW-0496">Mitochondrion</keyword>
<evidence type="ECO:0000256" key="5">
    <source>
        <dbReference type="ARBA" id="ARBA00023004"/>
    </source>
</evidence>
<feature type="binding site" evidence="8">
    <location>
        <position position="86"/>
    </location>
    <ligand>
        <name>Fe cation</name>
        <dbReference type="ChEBI" id="CHEBI:24875"/>
        <label>2</label>
    </ligand>
</feature>
<keyword evidence="8" id="KW-0999">Mitochondrion inner membrane</keyword>
<dbReference type="PANTHER" id="PTHR11237:SF4">
    <property type="entry name" value="5-DEMETHOXYUBIQUINONE HYDROXYLASE, MITOCHONDRIAL"/>
    <property type="match status" value="1"/>
</dbReference>
<dbReference type="GO" id="GO:0046872">
    <property type="term" value="F:metal ion binding"/>
    <property type="evidence" value="ECO:0007669"/>
    <property type="project" value="UniProtKB-KW"/>
</dbReference>
<feature type="binding site" evidence="8">
    <location>
        <position position="138"/>
    </location>
    <ligand>
        <name>Fe cation</name>
        <dbReference type="ChEBI" id="CHEBI:24875"/>
        <label>2</label>
    </ligand>
</feature>
<evidence type="ECO:0000256" key="8">
    <source>
        <dbReference type="HAMAP-Rule" id="MF_03194"/>
    </source>
</evidence>
<evidence type="ECO:0000256" key="4">
    <source>
        <dbReference type="ARBA" id="ARBA00023002"/>
    </source>
</evidence>
<dbReference type="EC" id="1.14.99.60" evidence="8"/>
<evidence type="ECO:0000313" key="9">
    <source>
        <dbReference type="EMBL" id="KAA0713418.1"/>
    </source>
</evidence>
<evidence type="ECO:0000256" key="1">
    <source>
        <dbReference type="ARBA" id="ARBA00004749"/>
    </source>
</evidence>
<dbReference type="GO" id="GO:0005634">
    <property type="term" value="C:nucleus"/>
    <property type="evidence" value="ECO:0007669"/>
    <property type="project" value="TreeGrafter"/>
</dbReference>
<feature type="binding site" evidence="8">
    <location>
        <position position="177"/>
    </location>
    <ligand>
        <name>Fe cation</name>
        <dbReference type="ChEBI" id="CHEBI:24875"/>
        <label>2</label>
    </ligand>
</feature>
<dbReference type="SUPFAM" id="SSF47240">
    <property type="entry name" value="Ferritin-like"/>
    <property type="match status" value="1"/>
</dbReference>
<dbReference type="UniPathway" id="UPA00232"/>
<feature type="binding site" evidence="8">
    <location>
        <position position="89"/>
    </location>
    <ligand>
        <name>Fe cation</name>
        <dbReference type="ChEBI" id="CHEBI:24875"/>
        <label>1</label>
    </ligand>
</feature>
<dbReference type="GO" id="GO:0008340">
    <property type="term" value="P:determination of adult lifespan"/>
    <property type="evidence" value="ECO:0007669"/>
    <property type="project" value="TreeGrafter"/>
</dbReference>
<evidence type="ECO:0000313" key="10">
    <source>
        <dbReference type="Proteomes" id="UP000324632"/>
    </source>
</evidence>
<feature type="binding site" evidence="8">
    <location>
        <position position="56"/>
    </location>
    <ligand>
        <name>Fe cation</name>
        <dbReference type="ChEBI" id="CHEBI:24875"/>
        <label>1</label>
    </ligand>
</feature>
<reference evidence="9 10" key="1">
    <citation type="journal article" date="2019" name="Mol. Ecol. Resour.">
        <title>Chromosome-level genome assembly of Triplophysa tibetana, a fish adapted to the harsh high-altitude environment of the Tibetan Plateau.</title>
        <authorList>
            <person name="Yang X."/>
            <person name="Liu H."/>
            <person name="Ma Z."/>
            <person name="Zou Y."/>
            <person name="Zou M."/>
            <person name="Mao Y."/>
            <person name="Li X."/>
            <person name="Wang H."/>
            <person name="Chen T."/>
            <person name="Wang W."/>
            <person name="Yang R."/>
        </authorList>
    </citation>
    <scope>NUCLEOTIDE SEQUENCE [LARGE SCALE GENOMIC DNA]</scope>
    <source>
        <strain evidence="9">TTIB1903HZAU</strain>
        <tissue evidence="9">Muscle</tissue>
    </source>
</reference>
<keyword evidence="2 8" id="KW-0831">Ubiquinone biosynthesis</keyword>
<keyword evidence="3 8" id="KW-0479">Metal-binding</keyword>
<proteinExistence type="inferred from homology"/>
<keyword evidence="6 8" id="KW-0503">Monooxygenase</keyword>
<dbReference type="InterPro" id="IPR011566">
    <property type="entry name" value="Ubq_synth_Coq7"/>
</dbReference>
<comment type="function">
    <text evidence="8">Catalyzes the hydroxylation of 2-polyprenyl-3-methyl-6-methoxy-1,4-benzoquinol (DMQH2) during ubiquinone biosynthesis. Has also a structural role in the COQ enzyme complex, stabilizing other COQ polypeptides. Involved in lifespan determination in a ubiquinone-independent manner.</text>
</comment>
<dbReference type="Pfam" id="PF03232">
    <property type="entry name" value="COQ7"/>
    <property type="match status" value="1"/>
</dbReference>
<dbReference type="InterPro" id="IPR009078">
    <property type="entry name" value="Ferritin-like_SF"/>
</dbReference>
<dbReference type="GO" id="GO:0006744">
    <property type="term" value="P:ubiquinone biosynthetic process"/>
    <property type="evidence" value="ECO:0007669"/>
    <property type="project" value="UniProtKB-UniRule"/>
</dbReference>
<comment type="cofactor">
    <cofactor evidence="8">
        <name>Fe cation</name>
        <dbReference type="ChEBI" id="CHEBI:24875"/>
    </cofactor>
    <text evidence="8">Binds 2 iron ions per subunit.</text>
</comment>
<keyword evidence="4 8" id="KW-0560">Oxidoreductase</keyword>
<protein>
    <recommendedName>
        <fullName evidence="8">5-demethoxyubiquinone hydroxylase, mitochondrial</fullName>
        <shortName evidence="8">DMQ hydroxylase</shortName>
        <ecNumber evidence="8">1.14.99.60</ecNumber>
    </recommendedName>
    <alternativeName>
        <fullName evidence="8">Timing protein clk-1 homolog</fullName>
    </alternativeName>
    <alternativeName>
        <fullName evidence="8">Ubiquinone biosynthesis monooxygenase COQ7</fullName>
    </alternativeName>
</protein>
<dbReference type="HAMAP" id="MF_01658">
    <property type="entry name" value="COQ7"/>
    <property type="match status" value="1"/>
</dbReference>